<dbReference type="EMBL" id="OD000715">
    <property type="protein sequence ID" value="CAD7398965.1"/>
    <property type="molecule type" value="Genomic_DNA"/>
</dbReference>
<sequence>MECRVLSLAVSDDISNKLEIINDCKVKHADTKLPPRNLLSNRRLWLDKVCLRGGGGGESLGAVHPLRATRVVILPNYVPTQNDIQRQQEEFQHQELYQHVQETGKTVNCSSNTGPCCKHGRVIYKSWCLESNSGGVEIVLVLARDKGTITS</sequence>
<reference evidence="1" key="1">
    <citation type="submission" date="2020-11" db="EMBL/GenBank/DDBJ databases">
        <authorList>
            <person name="Tran Van P."/>
        </authorList>
    </citation>
    <scope>NUCLEOTIDE SEQUENCE</scope>
</reference>
<protein>
    <submittedName>
        <fullName evidence="1">Uncharacterized protein</fullName>
    </submittedName>
</protein>
<evidence type="ECO:0000313" key="1">
    <source>
        <dbReference type="EMBL" id="CAD7398965.1"/>
    </source>
</evidence>
<organism evidence="1">
    <name type="scientific">Timema poppense</name>
    <name type="common">Walking stick</name>
    <dbReference type="NCBI Taxonomy" id="170557"/>
    <lineage>
        <taxon>Eukaryota</taxon>
        <taxon>Metazoa</taxon>
        <taxon>Ecdysozoa</taxon>
        <taxon>Arthropoda</taxon>
        <taxon>Hexapoda</taxon>
        <taxon>Insecta</taxon>
        <taxon>Pterygota</taxon>
        <taxon>Neoptera</taxon>
        <taxon>Polyneoptera</taxon>
        <taxon>Phasmatodea</taxon>
        <taxon>Timematodea</taxon>
        <taxon>Timematoidea</taxon>
        <taxon>Timematidae</taxon>
        <taxon>Timema</taxon>
    </lineage>
</organism>
<name>A0A7R9GV04_TIMPO</name>
<gene>
    <name evidence="1" type="ORF">TPSB3V08_LOCUS1958</name>
</gene>
<proteinExistence type="predicted"/>
<dbReference type="AlphaFoldDB" id="A0A7R9GV04"/>
<accession>A0A7R9GV04</accession>